<dbReference type="Gene3D" id="2.10.109.10">
    <property type="entry name" value="Umud Fragment, subunit A"/>
    <property type="match status" value="1"/>
</dbReference>
<feature type="region of interest" description="Disordered" evidence="4">
    <location>
        <begin position="1"/>
        <end position="25"/>
    </location>
</feature>
<dbReference type="Pfam" id="PF00717">
    <property type="entry name" value="Peptidase_S24"/>
    <property type="match status" value="1"/>
</dbReference>
<keyword evidence="7" id="KW-1185">Reference proteome</keyword>
<dbReference type="InterPro" id="IPR010982">
    <property type="entry name" value="Lambda_DNA-bd_dom_sf"/>
</dbReference>
<feature type="domain" description="HTH cro/C1-type" evidence="5">
    <location>
        <begin position="47"/>
        <end position="87"/>
    </location>
</feature>
<evidence type="ECO:0000256" key="2">
    <source>
        <dbReference type="ARBA" id="ARBA00023125"/>
    </source>
</evidence>
<protein>
    <submittedName>
        <fullName evidence="6">S24 family peptidase</fullName>
    </submittedName>
</protein>
<dbReference type="PROSITE" id="PS51257">
    <property type="entry name" value="PROKAR_LIPOPROTEIN"/>
    <property type="match status" value="1"/>
</dbReference>
<keyword evidence="2" id="KW-0238">DNA-binding</keyword>
<evidence type="ECO:0000256" key="4">
    <source>
        <dbReference type="SAM" id="MobiDB-lite"/>
    </source>
</evidence>
<dbReference type="Gene3D" id="1.10.260.40">
    <property type="entry name" value="lambda repressor-like DNA-binding domains"/>
    <property type="match status" value="1"/>
</dbReference>
<dbReference type="RefSeq" id="WP_264496450.1">
    <property type="nucleotide sequence ID" value="NZ_CP109947.1"/>
</dbReference>
<evidence type="ECO:0000256" key="1">
    <source>
        <dbReference type="ARBA" id="ARBA00023015"/>
    </source>
</evidence>
<dbReference type="Proteomes" id="UP001379444">
    <property type="component" value="Chromosome"/>
</dbReference>
<dbReference type="PROSITE" id="PS50943">
    <property type="entry name" value="HTH_CROC1"/>
    <property type="match status" value="1"/>
</dbReference>
<evidence type="ECO:0000313" key="7">
    <source>
        <dbReference type="Proteomes" id="UP001379444"/>
    </source>
</evidence>
<dbReference type="PANTHER" id="PTHR40661:SF3">
    <property type="entry name" value="FELS-1 PROPHAGE TRANSCRIPTIONAL REGULATOR"/>
    <property type="match status" value="1"/>
</dbReference>
<reference evidence="6 7" key="1">
    <citation type="journal article" date="2024" name="Front. Plant Sci.">
        <title>Comprehensive phenomic and genomic studies of the species, Pectobacterium cacticida and proposal for reclassification as Alcorniella cacticida comb. nov.</title>
        <authorList>
            <person name="Jonca J."/>
            <person name="Pirhonen M."/>
            <person name="Waleron M.M."/>
            <person name="Gawor J."/>
            <person name="Mrozik A."/>
            <person name="Smoktunowicz M."/>
            <person name="Waleron K."/>
            <person name="Waleron M."/>
        </authorList>
    </citation>
    <scope>NUCLEOTIDE SEQUENCE [LARGE SCALE GENOMIC DNA]</scope>
    <source>
        <strain evidence="6 7">DPMP6</strain>
    </source>
</reference>
<proteinExistence type="predicted"/>
<dbReference type="EMBL" id="CP125967">
    <property type="protein sequence ID" value="WWO39565.1"/>
    <property type="molecule type" value="Genomic_DNA"/>
</dbReference>
<evidence type="ECO:0000256" key="3">
    <source>
        <dbReference type="ARBA" id="ARBA00023163"/>
    </source>
</evidence>
<dbReference type="InterPro" id="IPR015927">
    <property type="entry name" value="Peptidase_S24_S26A/B/C"/>
</dbReference>
<evidence type="ECO:0000313" key="6">
    <source>
        <dbReference type="EMBL" id="WWO39565.1"/>
    </source>
</evidence>
<accession>A0ABZ2GE90</accession>
<organism evidence="6 7">
    <name type="scientific">Pectobacterium cacticida</name>
    <dbReference type="NCBI Taxonomy" id="69221"/>
    <lineage>
        <taxon>Bacteria</taxon>
        <taxon>Pseudomonadati</taxon>
        <taxon>Pseudomonadota</taxon>
        <taxon>Gammaproteobacteria</taxon>
        <taxon>Enterobacterales</taxon>
        <taxon>Pectobacteriaceae</taxon>
        <taxon>Pectobacterium</taxon>
    </lineage>
</organism>
<dbReference type="SUPFAM" id="SSF47413">
    <property type="entry name" value="lambda repressor-like DNA-binding domains"/>
    <property type="match status" value="1"/>
</dbReference>
<evidence type="ECO:0000259" key="5">
    <source>
        <dbReference type="PROSITE" id="PS50943"/>
    </source>
</evidence>
<keyword evidence="3" id="KW-0804">Transcription</keyword>
<gene>
    <name evidence="6" type="ORF">QNA12_06070</name>
</gene>
<dbReference type="InterPro" id="IPR039418">
    <property type="entry name" value="LexA-like"/>
</dbReference>
<dbReference type="PANTHER" id="PTHR40661">
    <property type="match status" value="1"/>
</dbReference>
<dbReference type="SUPFAM" id="SSF51306">
    <property type="entry name" value="LexA/Signal peptidase"/>
    <property type="match status" value="1"/>
</dbReference>
<name>A0ABZ2GE90_9GAMM</name>
<dbReference type="InterPro" id="IPR001387">
    <property type="entry name" value="Cro/C1-type_HTH"/>
</dbReference>
<dbReference type="InterPro" id="IPR036286">
    <property type="entry name" value="LexA/Signal_pep-like_sf"/>
</dbReference>
<sequence>MNHSNKANMDEKERPQSTHPSQSTSLGCVGFHDRLRSLLTKFKSVNAFATSAGVSVSGLNRLLEGGYPTLPILISVANAGGVSVQWLATGEDTGKAVLNNAFDQQYKNTQDVLGNPVDVEEFSFIPRYDVRAAAGYGALNETETPKFSMAFRKYWIKNFLNADPHHLFVITVDGSSLEGTLNDGDNILVNGADTDPKEGIYVLRVDGHLLVKLVQRVPGGLLKVSSTNTAYEPFTVDMNNQPSDFAIIGRVVWFGRTIK</sequence>
<keyword evidence="1" id="KW-0805">Transcription regulation</keyword>
<dbReference type="CDD" id="cd06529">
    <property type="entry name" value="S24_LexA-like"/>
    <property type="match status" value="1"/>
</dbReference>